<evidence type="ECO:0000256" key="1">
    <source>
        <dbReference type="SAM" id="MobiDB-lite"/>
    </source>
</evidence>
<gene>
    <name evidence="3" type="ORF">V144x_55800</name>
</gene>
<keyword evidence="2" id="KW-1133">Transmembrane helix</keyword>
<organism evidence="3 4">
    <name type="scientific">Gimesia aquarii</name>
    <dbReference type="NCBI Taxonomy" id="2527964"/>
    <lineage>
        <taxon>Bacteria</taxon>
        <taxon>Pseudomonadati</taxon>
        <taxon>Planctomycetota</taxon>
        <taxon>Planctomycetia</taxon>
        <taxon>Planctomycetales</taxon>
        <taxon>Planctomycetaceae</taxon>
        <taxon>Gimesia</taxon>
    </lineage>
</organism>
<dbReference type="PROSITE" id="PS51257">
    <property type="entry name" value="PROKAR_LIPOPROTEIN"/>
    <property type="match status" value="1"/>
</dbReference>
<dbReference type="KEGG" id="gaw:V144x_55800"/>
<evidence type="ECO:0000313" key="4">
    <source>
        <dbReference type="Proteomes" id="UP000318704"/>
    </source>
</evidence>
<dbReference type="EMBL" id="CP037920">
    <property type="protein sequence ID" value="QDU00067.1"/>
    <property type="molecule type" value="Genomic_DNA"/>
</dbReference>
<dbReference type="RefSeq" id="WP_144990113.1">
    <property type="nucleotide sequence ID" value="NZ_CP037920.1"/>
</dbReference>
<dbReference type="Proteomes" id="UP000318704">
    <property type="component" value="Chromosome"/>
</dbReference>
<proteinExistence type="predicted"/>
<keyword evidence="2" id="KW-0472">Membrane</keyword>
<reference evidence="3 4" key="1">
    <citation type="submission" date="2019-03" db="EMBL/GenBank/DDBJ databases">
        <title>Deep-cultivation of Planctomycetes and their phenomic and genomic characterization uncovers novel biology.</title>
        <authorList>
            <person name="Wiegand S."/>
            <person name="Jogler M."/>
            <person name="Boedeker C."/>
            <person name="Pinto D."/>
            <person name="Vollmers J."/>
            <person name="Rivas-Marin E."/>
            <person name="Kohn T."/>
            <person name="Peeters S.H."/>
            <person name="Heuer A."/>
            <person name="Rast P."/>
            <person name="Oberbeckmann S."/>
            <person name="Bunk B."/>
            <person name="Jeske O."/>
            <person name="Meyerdierks A."/>
            <person name="Storesund J.E."/>
            <person name="Kallscheuer N."/>
            <person name="Luecker S."/>
            <person name="Lage O.M."/>
            <person name="Pohl T."/>
            <person name="Merkel B.J."/>
            <person name="Hornburger P."/>
            <person name="Mueller R.-W."/>
            <person name="Bruemmer F."/>
            <person name="Labrenz M."/>
            <person name="Spormann A.M."/>
            <person name="Op den Camp H."/>
            <person name="Overmann J."/>
            <person name="Amann R."/>
            <person name="Jetten M.S.M."/>
            <person name="Mascher T."/>
            <person name="Medema M.H."/>
            <person name="Devos D.P."/>
            <person name="Kaster A.-K."/>
            <person name="Ovreas L."/>
            <person name="Rohde M."/>
            <person name="Galperin M.Y."/>
            <person name="Jogler C."/>
        </authorList>
    </citation>
    <scope>NUCLEOTIDE SEQUENCE [LARGE SCALE GENOMIC DNA]</scope>
    <source>
        <strain evidence="3 4">V144</strain>
    </source>
</reference>
<dbReference type="AlphaFoldDB" id="A0A517W486"/>
<feature type="transmembrane region" description="Helical" evidence="2">
    <location>
        <begin position="12"/>
        <end position="32"/>
    </location>
</feature>
<sequence>MSGHLRLKVNQLLVNAFFSGVIVMAPVCLISGCGGSANAVPSGTAAGTIKFNGNVLKQARVNYVSSTTGTGVYADVMEDGTYELPGEIPAGEYRVYLTSPGLGDAPPSESGNPELKDALKDVPKKYQSEQDTDLQVVVKEGENTFDFDLKP</sequence>
<evidence type="ECO:0000313" key="3">
    <source>
        <dbReference type="EMBL" id="QDU00067.1"/>
    </source>
</evidence>
<evidence type="ECO:0008006" key="5">
    <source>
        <dbReference type="Google" id="ProtNLM"/>
    </source>
</evidence>
<feature type="region of interest" description="Disordered" evidence="1">
    <location>
        <begin position="99"/>
        <end position="119"/>
    </location>
</feature>
<accession>A0A517W486</accession>
<protein>
    <recommendedName>
        <fullName evidence="5">Carboxypeptidase regulatory-like domain-containing protein</fullName>
    </recommendedName>
</protein>
<name>A0A517W486_9PLAN</name>
<keyword evidence="2" id="KW-0812">Transmembrane</keyword>
<evidence type="ECO:0000256" key="2">
    <source>
        <dbReference type="SAM" id="Phobius"/>
    </source>
</evidence>